<dbReference type="EMBL" id="JBDFQZ010000010">
    <property type="protein sequence ID" value="KAK9683526.1"/>
    <property type="molecule type" value="Genomic_DNA"/>
</dbReference>
<keyword evidence="9" id="KW-1185">Reference proteome</keyword>
<keyword evidence="5" id="KW-0325">Glycoprotein</keyword>
<evidence type="ECO:0000256" key="1">
    <source>
        <dbReference type="ARBA" id="ARBA00007447"/>
    </source>
</evidence>
<feature type="signal peptide" evidence="6">
    <location>
        <begin position="1"/>
        <end position="26"/>
    </location>
</feature>
<evidence type="ECO:0000256" key="2">
    <source>
        <dbReference type="ARBA" id="ARBA00022670"/>
    </source>
</evidence>
<dbReference type="CDD" id="cd05476">
    <property type="entry name" value="pepsin_A_like_plant"/>
    <property type="match status" value="1"/>
</dbReference>
<comment type="similarity">
    <text evidence="1">Belongs to the peptidase A1 family.</text>
</comment>
<dbReference type="AlphaFoldDB" id="A0AAW1I1U2"/>
<dbReference type="Proteomes" id="UP001443914">
    <property type="component" value="Unassembled WGS sequence"/>
</dbReference>
<dbReference type="GO" id="GO:0006508">
    <property type="term" value="P:proteolysis"/>
    <property type="evidence" value="ECO:0007669"/>
    <property type="project" value="UniProtKB-KW"/>
</dbReference>
<dbReference type="InterPro" id="IPR032799">
    <property type="entry name" value="TAXi_C"/>
</dbReference>
<feature type="chain" id="PRO_5043407702" description="Peptidase A1 domain-containing protein" evidence="6">
    <location>
        <begin position="27"/>
        <end position="395"/>
    </location>
</feature>
<reference evidence="8" key="1">
    <citation type="submission" date="2024-03" db="EMBL/GenBank/DDBJ databases">
        <title>WGS assembly of Saponaria officinalis var. Norfolk2.</title>
        <authorList>
            <person name="Jenkins J."/>
            <person name="Shu S."/>
            <person name="Grimwood J."/>
            <person name="Barry K."/>
            <person name="Goodstein D."/>
            <person name="Schmutz J."/>
            <person name="Leebens-Mack J."/>
            <person name="Osbourn A."/>
        </authorList>
    </citation>
    <scope>NUCLEOTIDE SEQUENCE [LARGE SCALE GENOMIC DNA]</scope>
    <source>
        <strain evidence="8">JIC</strain>
    </source>
</reference>
<evidence type="ECO:0000256" key="6">
    <source>
        <dbReference type="SAM" id="SignalP"/>
    </source>
</evidence>
<dbReference type="PANTHER" id="PTHR47967:SF128">
    <property type="entry name" value="ASPARTIC PROTEINASE CDR1-LIKE"/>
    <property type="match status" value="1"/>
</dbReference>
<feature type="domain" description="Peptidase A1" evidence="7">
    <location>
        <begin position="74"/>
        <end position="386"/>
    </location>
</feature>
<dbReference type="PANTHER" id="PTHR47967">
    <property type="entry name" value="OS07G0603500 PROTEIN-RELATED"/>
    <property type="match status" value="1"/>
</dbReference>
<dbReference type="PROSITE" id="PS51767">
    <property type="entry name" value="PEPTIDASE_A1"/>
    <property type="match status" value="1"/>
</dbReference>
<dbReference type="SUPFAM" id="SSF50630">
    <property type="entry name" value="Acid proteases"/>
    <property type="match status" value="1"/>
</dbReference>
<evidence type="ECO:0000259" key="7">
    <source>
        <dbReference type="PROSITE" id="PS51767"/>
    </source>
</evidence>
<keyword evidence="2" id="KW-0645">Protease</keyword>
<proteinExistence type="inferred from homology"/>
<dbReference type="Gene3D" id="2.40.70.10">
    <property type="entry name" value="Acid Proteases"/>
    <property type="match status" value="2"/>
</dbReference>
<evidence type="ECO:0000313" key="8">
    <source>
        <dbReference type="EMBL" id="KAK9683526.1"/>
    </source>
</evidence>
<keyword evidence="4" id="KW-0378">Hydrolase</keyword>
<dbReference type="InterPro" id="IPR034161">
    <property type="entry name" value="Pepsin-like_plant"/>
</dbReference>
<dbReference type="InterPro" id="IPR032861">
    <property type="entry name" value="TAXi_N"/>
</dbReference>
<dbReference type="GO" id="GO:0004190">
    <property type="term" value="F:aspartic-type endopeptidase activity"/>
    <property type="evidence" value="ECO:0007669"/>
    <property type="project" value="UniProtKB-KW"/>
</dbReference>
<evidence type="ECO:0000256" key="3">
    <source>
        <dbReference type="ARBA" id="ARBA00022750"/>
    </source>
</evidence>
<gene>
    <name evidence="8" type="ORF">RND81_10G148000</name>
</gene>
<name>A0AAW1I1U2_SAPOF</name>
<keyword evidence="3" id="KW-0064">Aspartyl protease</keyword>
<dbReference type="GO" id="GO:0005576">
    <property type="term" value="C:extracellular region"/>
    <property type="evidence" value="ECO:0007669"/>
    <property type="project" value="TreeGrafter"/>
</dbReference>
<accession>A0AAW1I1U2</accession>
<evidence type="ECO:0000256" key="5">
    <source>
        <dbReference type="ARBA" id="ARBA00023180"/>
    </source>
</evidence>
<organism evidence="8 9">
    <name type="scientific">Saponaria officinalis</name>
    <name type="common">Common soapwort</name>
    <name type="synonym">Lychnis saponaria</name>
    <dbReference type="NCBI Taxonomy" id="3572"/>
    <lineage>
        <taxon>Eukaryota</taxon>
        <taxon>Viridiplantae</taxon>
        <taxon>Streptophyta</taxon>
        <taxon>Embryophyta</taxon>
        <taxon>Tracheophyta</taxon>
        <taxon>Spermatophyta</taxon>
        <taxon>Magnoliopsida</taxon>
        <taxon>eudicotyledons</taxon>
        <taxon>Gunneridae</taxon>
        <taxon>Pentapetalae</taxon>
        <taxon>Caryophyllales</taxon>
        <taxon>Caryophyllaceae</taxon>
        <taxon>Caryophylleae</taxon>
        <taxon>Saponaria</taxon>
    </lineage>
</organism>
<dbReference type="Pfam" id="PF14541">
    <property type="entry name" value="TAXi_C"/>
    <property type="match status" value="1"/>
</dbReference>
<protein>
    <recommendedName>
        <fullName evidence="7">Peptidase A1 domain-containing protein</fullName>
    </recommendedName>
</protein>
<evidence type="ECO:0000256" key="4">
    <source>
        <dbReference type="ARBA" id="ARBA00022801"/>
    </source>
</evidence>
<comment type="caution">
    <text evidence="8">The sequence shown here is derived from an EMBL/GenBank/DDBJ whole genome shotgun (WGS) entry which is preliminary data.</text>
</comment>
<sequence>MVIKFYKFVISSSLITILVIVNSSLAHQQGFTTDLIHRDSPLSPLYNSFLSHHERLRNSIQHIQSQVKYAHGEYFMELSVGTPPVSQLGIIGTGSDLIWTQCHPCSQCYKFLPIFDPRKSSAYTVQSCDTRACLALGATQHTCTKDNTYYSYQYDNLLYTAEYFATETITFFKSQDGTLGKSFPNISFGCGNNNDGKFTTDGSGIIGLGGEPLSLVSQLGSSIDGKFSYCLIPLSTKGNYTMSGPGVISTPIIKGDPNTFYYNEGDMIIDAAATMTILPSDMYNDLSSTLGKAIRAKKVNDPTGQLKVCYRTSNNGHDLGVPNVTLHFEGGDLVLMASNTFVEVSSGVMCLAVLARQGQLGASLGNIAQMDFLIGHDIVEGRVSFRPTDCTTVQN</sequence>
<evidence type="ECO:0000313" key="9">
    <source>
        <dbReference type="Proteomes" id="UP001443914"/>
    </source>
</evidence>
<keyword evidence="6" id="KW-0732">Signal</keyword>
<dbReference type="InterPro" id="IPR033121">
    <property type="entry name" value="PEPTIDASE_A1"/>
</dbReference>
<dbReference type="InterPro" id="IPR021109">
    <property type="entry name" value="Peptidase_aspartic_dom_sf"/>
</dbReference>
<dbReference type="InterPro" id="IPR051708">
    <property type="entry name" value="Plant_Aspart_Prot_A1"/>
</dbReference>
<dbReference type="Pfam" id="PF14543">
    <property type="entry name" value="TAXi_N"/>
    <property type="match status" value="1"/>
</dbReference>